<evidence type="ECO:0000313" key="2">
    <source>
        <dbReference type="Proteomes" id="UP000295821"/>
    </source>
</evidence>
<dbReference type="Proteomes" id="UP000295821">
    <property type="component" value="Segment"/>
</dbReference>
<sequence length="126" mass="14860">MKLIKSGGTRWVLLTHKYAIKFPIPKTWKHFVQGMLSNLTEGQWKGYDNKYLCPIAYSNRFGLMVVMHKAEPVEDKELFKSDLQKLYNDVDGDECRTLDRDFFEYDAFPKNFGYYKGRLVKIDYGV</sequence>
<dbReference type="EMBL" id="MK327946">
    <property type="protein sequence ID" value="QBO66107.1"/>
    <property type="molecule type" value="Genomic_DNA"/>
</dbReference>
<gene>
    <name evidence="1" type="ORF">G4507_00152</name>
</gene>
<proteinExistence type="predicted"/>
<accession>A0A482GM49</accession>
<evidence type="ECO:0000313" key="1">
    <source>
        <dbReference type="EMBL" id="QBO66107.1"/>
    </source>
</evidence>
<reference evidence="1 2" key="1">
    <citation type="submission" date="2018-12" db="EMBL/GenBank/DDBJ databases">
        <title>Still something new to discover - new insights into E. coli phage diversity and taxonomy.</title>
        <authorList>
            <person name="Korf I.H.E."/>
            <person name="Adriaennsens E."/>
            <person name="Dreiseikelmann B."/>
            <person name="Kropinski A."/>
            <person name="Nimtz M."/>
            <person name="Meier-Kolthoff J.P."/>
            <person name="Rohde M."/>
            <person name="van Raaij M."/>
            <person name="Wittmann J."/>
        </authorList>
    </citation>
    <scope>NUCLEOTIDE SEQUENCE [LARGE SCALE GENOMIC DNA]</scope>
</reference>
<protein>
    <submittedName>
        <fullName evidence="1">Uncharacterized protein</fullName>
    </submittedName>
</protein>
<name>A0A482GM49_9CAUD</name>
<keyword evidence="2" id="KW-1185">Reference proteome</keyword>
<organism evidence="1 2">
    <name type="scientific">Escherichia phage vB_EcoM_G4507</name>
    <dbReference type="NCBI Taxonomy" id="2502306"/>
    <lineage>
        <taxon>Viruses</taxon>
        <taxon>Duplodnaviria</taxon>
        <taxon>Heunggongvirae</taxon>
        <taxon>Uroviricota</taxon>
        <taxon>Caudoviricetes</taxon>
        <taxon>Pantevenvirales</taxon>
        <taxon>Straboviridae</taxon>
        <taxon>Tevenvirinae</taxon>
        <taxon>Tequatrovirus</taxon>
        <taxon>Tequatrovirus gee4507</taxon>
    </lineage>
</organism>